<dbReference type="Proteomes" id="UP000199695">
    <property type="component" value="Unassembled WGS sequence"/>
</dbReference>
<dbReference type="GO" id="GO:0005774">
    <property type="term" value="C:vacuolar membrane"/>
    <property type="evidence" value="ECO:0007669"/>
    <property type="project" value="TreeGrafter"/>
</dbReference>
<dbReference type="GO" id="GO:0031201">
    <property type="term" value="C:SNARE complex"/>
    <property type="evidence" value="ECO:0007669"/>
    <property type="project" value="TreeGrafter"/>
</dbReference>
<organism evidence="11 12">
    <name type="scientific">Lihuaxuella thermophila</name>
    <dbReference type="NCBI Taxonomy" id="1173111"/>
    <lineage>
        <taxon>Bacteria</taxon>
        <taxon>Bacillati</taxon>
        <taxon>Bacillota</taxon>
        <taxon>Bacilli</taxon>
        <taxon>Bacillales</taxon>
        <taxon>Thermoactinomycetaceae</taxon>
        <taxon>Lihuaxuella</taxon>
    </lineage>
</organism>
<evidence type="ECO:0000256" key="6">
    <source>
        <dbReference type="ARBA" id="ARBA00023136"/>
    </source>
</evidence>
<dbReference type="InterPro" id="IPR001387">
    <property type="entry name" value="Cro/C1-type_HTH"/>
</dbReference>
<dbReference type="PROSITE" id="PS50943">
    <property type="entry name" value="HTH_CROC1"/>
    <property type="match status" value="1"/>
</dbReference>
<keyword evidence="3" id="KW-0813">Transport</keyword>
<dbReference type="EMBL" id="FOCQ01000001">
    <property type="protein sequence ID" value="SEM74548.1"/>
    <property type="molecule type" value="Genomic_DNA"/>
</dbReference>
<reference evidence="11 12" key="1">
    <citation type="submission" date="2016-10" db="EMBL/GenBank/DDBJ databases">
        <authorList>
            <person name="de Groot N.N."/>
        </authorList>
    </citation>
    <scope>NUCLEOTIDE SEQUENCE [LARGE SCALE GENOMIC DNA]</scope>
    <source>
        <strain evidence="11 12">DSM 46701</strain>
    </source>
</reference>
<dbReference type="GO" id="GO:0006886">
    <property type="term" value="P:intracellular protein transport"/>
    <property type="evidence" value="ECO:0007669"/>
    <property type="project" value="InterPro"/>
</dbReference>
<evidence type="ECO:0000256" key="5">
    <source>
        <dbReference type="ARBA" id="ARBA00022927"/>
    </source>
</evidence>
<dbReference type="InterPro" id="IPR000744">
    <property type="entry name" value="NSF_attach"/>
</dbReference>
<accession>A0A1H8AXN6</accession>
<keyword evidence="12" id="KW-1185">Reference proteome</keyword>
<gene>
    <name evidence="11" type="ORF">SAMN05444955_101369</name>
</gene>
<dbReference type="SMART" id="SM00530">
    <property type="entry name" value="HTH_XRE"/>
    <property type="match status" value="1"/>
</dbReference>
<evidence type="ECO:0000256" key="2">
    <source>
        <dbReference type="ARBA" id="ARBA00010050"/>
    </source>
</evidence>
<keyword evidence="9" id="KW-0802">TPR repeat</keyword>
<dbReference type="SMART" id="SM00028">
    <property type="entry name" value="TPR"/>
    <property type="match status" value="5"/>
</dbReference>
<protein>
    <recommendedName>
        <fullName evidence="7">Gamma-soluble NSF attachment protein</fullName>
    </recommendedName>
    <alternativeName>
        <fullName evidence="8">N-ethylmaleimide-sensitive factor attachment protein gamma</fullName>
    </alternativeName>
</protein>
<dbReference type="PANTHER" id="PTHR13768">
    <property type="entry name" value="SOLUBLE NSF ATTACHMENT PROTEIN SNAP"/>
    <property type="match status" value="1"/>
</dbReference>
<dbReference type="CDD" id="cd00093">
    <property type="entry name" value="HTH_XRE"/>
    <property type="match status" value="1"/>
</dbReference>
<evidence type="ECO:0000256" key="9">
    <source>
        <dbReference type="PROSITE-ProRule" id="PRU00339"/>
    </source>
</evidence>
<comment type="subcellular location">
    <subcellularLocation>
        <location evidence="1">Membrane</location>
        <topology evidence="1">Peripheral membrane protein</topology>
    </subcellularLocation>
</comment>
<dbReference type="SUPFAM" id="SSF47413">
    <property type="entry name" value="lambda repressor-like DNA-binding domains"/>
    <property type="match status" value="1"/>
</dbReference>
<evidence type="ECO:0000256" key="7">
    <source>
        <dbReference type="ARBA" id="ARBA00040047"/>
    </source>
</evidence>
<dbReference type="STRING" id="1173111.SAMN05444955_101369"/>
<feature type="repeat" description="TPR" evidence="9">
    <location>
        <begin position="359"/>
        <end position="392"/>
    </location>
</feature>
<evidence type="ECO:0000313" key="11">
    <source>
        <dbReference type="EMBL" id="SEM74548.1"/>
    </source>
</evidence>
<dbReference type="Gene3D" id="1.25.40.10">
    <property type="entry name" value="Tetratricopeptide repeat domain"/>
    <property type="match status" value="1"/>
</dbReference>
<sequence>MITNHKELGSALRRIRKTKKLRLEDLADENISTGTISFIERGFETVKEGKWLYLCKKLGVDLLEIPGLIEHERRKTTNLQNELTLIESRIDLGYSKKSLKELNQLAIKTDGMYMETIHYLKARCYYSKESWKKAKNNFELAIQIVDESNSSKSNIKAACFKDLARISFFQDNDLNQALKYTEEGISAYQPDGDRKDIIYFLLTGKVSYLEKLKRYDEALQVLIELWQSIDKIKNLEVILNMYEIRASILNKKRQYPEALKYAIEGYKIASSNQKYERSIELLTTWGDICKNSKDYSTAEQCYTLALELEDNIKKKYLLVSTYTQLGRLYIEQKDWDKAHATLETAVEQGLKAGDMQRYTQALTATGDYYLAREMYSEAVIPYEKANELSKKHEFHGLRREILVNMSECWKQLNHTEKYLETMNQLQVLLRLGGV</sequence>
<evidence type="ECO:0000256" key="8">
    <source>
        <dbReference type="ARBA" id="ARBA00042485"/>
    </source>
</evidence>
<dbReference type="RefSeq" id="WP_170839681.1">
    <property type="nucleotide sequence ID" value="NZ_FOCQ01000001.1"/>
</dbReference>
<feature type="domain" description="HTH cro/C1-type" evidence="10">
    <location>
        <begin position="12"/>
        <end position="65"/>
    </location>
</feature>
<dbReference type="PROSITE" id="PS50005">
    <property type="entry name" value="TPR"/>
    <property type="match status" value="1"/>
</dbReference>
<dbReference type="InterPro" id="IPR019734">
    <property type="entry name" value="TPR_rpt"/>
</dbReference>
<evidence type="ECO:0000256" key="3">
    <source>
        <dbReference type="ARBA" id="ARBA00022448"/>
    </source>
</evidence>
<dbReference type="AlphaFoldDB" id="A0A1H8AXN6"/>
<proteinExistence type="inferred from homology"/>
<evidence type="ECO:0000256" key="4">
    <source>
        <dbReference type="ARBA" id="ARBA00022892"/>
    </source>
</evidence>
<dbReference type="GO" id="GO:0005483">
    <property type="term" value="F:soluble NSF attachment protein activity"/>
    <property type="evidence" value="ECO:0007669"/>
    <property type="project" value="TreeGrafter"/>
</dbReference>
<name>A0A1H8AXN6_9BACL</name>
<comment type="similarity">
    <text evidence="2">Belongs to the SNAP family.</text>
</comment>
<dbReference type="Pfam" id="PF14938">
    <property type="entry name" value="SNAP"/>
    <property type="match status" value="1"/>
</dbReference>
<dbReference type="GO" id="GO:0003677">
    <property type="term" value="F:DNA binding"/>
    <property type="evidence" value="ECO:0007669"/>
    <property type="project" value="InterPro"/>
</dbReference>
<dbReference type="GO" id="GO:0016192">
    <property type="term" value="P:vesicle-mediated transport"/>
    <property type="evidence" value="ECO:0007669"/>
    <property type="project" value="UniProtKB-KW"/>
</dbReference>
<evidence type="ECO:0000313" key="12">
    <source>
        <dbReference type="Proteomes" id="UP000199695"/>
    </source>
</evidence>
<keyword evidence="6" id="KW-0472">Membrane</keyword>
<evidence type="ECO:0000259" key="10">
    <source>
        <dbReference type="PROSITE" id="PS50943"/>
    </source>
</evidence>
<dbReference type="InterPro" id="IPR010982">
    <property type="entry name" value="Lambda_DNA-bd_dom_sf"/>
</dbReference>
<dbReference type="Gene3D" id="1.10.260.40">
    <property type="entry name" value="lambda repressor-like DNA-binding domains"/>
    <property type="match status" value="1"/>
</dbReference>
<dbReference type="PANTHER" id="PTHR13768:SF2">
    <property type="entry name" value="GAMMA-SOLUBLE NSF ATTACHMENT PROTEIN"/>
    <property type="match status" value="1"/>
</dbReference>
<dbReference type="GO" id="GO:0019905">
    <property type="term" value="F:syntaxin binding"/>
    <property type="evidence" value="ECO:0007669"/>
    <property type="project" value="TreeGrafter"/>
</dbReference>
<keyword evidence="5" id="KW-0653">Protein transport</keyword>
<keyword evidence="4" id="KW-0931">ER-Golgi transport</keyword>
<dbReference type="InterPro" id="IPR011990">
    <property type="entry name" value="TPR-like_helical_dom_sf"/>
</dbReference>
<dbReference type="SUPFAM" id="SSF48452">
    <property type="entry name" value="TPR-like"/>
    <property type="match status" value="2"/>
</dbReference>
<evidence type="ECO:0000256" key="1">
    <source>
        <dbReference type="ARBA" id="ARBA00004170"/>
    </source>
</evidence>